<organism evidence="7 8">
    <name type="scientific">Cryptosporangium minutisporangium</name>
    <dbReference type="NCBI Taxonomy" id="113569"/>
    <lineage>
        <taxon>Bacteria</taxon>
        <taxon>Bacillati</taxon>
        <taxon>Actinomycetota</taxon>
        <taxon>Actinomycetes</taxon>
        <taxon>Cryptosporangiales</taxon>
        <taxon>Cryptosporangiaceae</taxon>
        <taxon>Cryptosporangium</taxon>
    </lineage>
</organism>
<accession>A0ABP6T4G8</accession>
<dbReference type="RefSeq" id="WP_345731292.1">
    <property type="nucleotide sequence ID" value="NZ_BAAAYN010000040.1"/>
</dbReference>
<keyword evidence="1 5" id="KW-0285">Flavoprotein</keyword>
<reference evidence="8" key="1">
    <citation type="journal article" date="2019" name="Int. J. Syst. Evol. Microbiol.">
        <title>The Global Catalogue of Microorganisms (GCM) 10K type strain sequencing project: providing services to taxonomists for standard genome sequencing and annotation.</title>
        <authorList>
            <consortium name="The Broad Institute Genomics Platform"/>
            <consortium name="The Broad Institute Genome Sequencing Center for Infectious Disease"/>
            <person name="Wu L."/>
            <person name="Ma J."/>
        </authorList>
    </citation>
    <scope>NUCLEOTIDE SEQUENCE [LARGE SCALE GENOMIC DNA]</scope>
    <source>
        <strain evidence="8">JCM 9458</strain>
    </source>
</reference>
<keyword evidence="3 5" id="KW-0560">Oxidoreductase</keyword>
<keyword evidence="5" id="KW-0521">NADP</keyword>
<dbReference type="HAMAP" id="MF_00845">
    <property type="entry name" value="TetX_monooxygenase"/>
    <property type="match status" value="1"/>
</dbReference>
<dbReference type="InterPro" id="IPR036188">
    <property type="entry name" value="FAD/NAD-bd_sf"/>
</dbReference>
<evidence type="ECO:0000313" key="8">
    <source>
        <dbReference type="Proteomes" id="UP001501676"/>
    </source>
</evidence>
<evidence type="ECO:0000256" key="3">
    <source>
        <dbReference type="ARBA" id="ARBA00023002"/>
    </source>
</evidence>
<comment type="subcellular location">
    <subcellularLocation>
        <location evidence="5">Cytoplasm</location>
    </subcellularLocation>
</comment>
<keyword evidence="5" id="KW-0547">Nucleotide-binding</keyword>
<feature type="binding site" evidence="5">
    <location>
        <position position="42"/>
    </location>
    <ligand>
        <name>NADPH</name>
        <dbReference type="ChEBI" id="CHEBI:57783"/>
    </ligand>
</feature>
<evidence type="ECO:0000259" key="6">
    <source>
        <dbReference type="Pfam" id="PF01494"/>
    </source>
</evidence>
<comment type="cofactor">
    <cofactor evidence="5">
        <name>FAD</name>
        <dbReference type="ChEBI" id="CHEBI:57692"/>
    </cofactor>
</comment>
<comment type="domain">
    <text evidence="5">Consists of an N-terminal FAD-binding domain with a Rossman fold and a C-terminal substrate-binding domain.</text>
</comment>
<sequence length="377" mass="39692">MSTHQPIAIIGAGLGGLLLARVLHRHDLPAVVYDRDPSPTDRTPGGMVDLHGESGQAALRAAGLYEQFRAIVRPGGEVVRILDRHATVRREEAGHGTGDRPEVNRGELRTLLLRSLADGTVRWGAQVTGAHPLGDGKHEVTFADGTTITTDVLVGADGAWSRIRPLVSDARPAYTGLSFVEFSLFDADTRHPAAAAVLGGGLMFALGDGQGLLGHRDADGSLHVYAAFRAPEGWQAPAALREDLLDRFTGWHPSLRALIAEADGPLTARPVHALPVGHRWPRTPGVTLLGDAAHLMSPFAGDGANHAMLDGAELGAALVGHPGDAEAALTAYEELLFGRSEAAAAQSAANLAVCFREDAPQGLLDLLESYEELGVRA</sequence>
<dbReference type="InterPro" id="IPR002938">
    <property type="entry name" value="FAD-bd"/>
</dbReference>
<keyword evidence="2 5" id="KW-0274">FAD</keyword>
<comment type="similarity">
    <text evidence="5">Belongs to the aromatic-ring hydroxylase family. TetX subfamily.</text>
</comment>
<dbReference type="EC" id="1.14.13.-" evidence="5"/>
<feature type="binding site" evidence="5">
    <location>
        <position position="105"/>
    </location>
    <ligand>
        <name>FAD</name>
        <dbReference type="ChEBI" id="CHEBI:57692"/>
    </ligand>
</feature>
<dbReference type="Gene3D" id="3.50.50.60">
    <property type="entry name" value="FAD/NAD(P)-binding domain"/>
    <property type="match status" value="1"/>
</dbReference>
<dbReference type="Proteomes" id="UP001501676">
    <property type="component" value="Unassembled WGS sequence"/>
</dbReference>
<feature type="binding site" evidence="5">
    <location>
        <position position="49"/>
    </location>
    <ligand>
        <name>FAD</name>
        <dbReference type="ChEBI" id="CHEBI:57692"/>
    </ligand>
</feature>
<comment type="function">
    <text evidence="5">An FAD-requiring monooxygenase active on some tetracycline antibiotic derivatives, which leads to their inactivation. Hydroxylates carbon 11a of tetracycline and some analogs.</text>
</comment>
<comment type="catalytic activity">
    <reaction evidence="5">
        <text>a tetracycline + NADPH + O2 + H(+) = an 11a-hydroxytetracycline + NADP(+) + H2O</text>
        <dbReference type="Rhea" id="RHEA:61444"/>
        <dbReference type="ChEBI" id="CHEBI:15377"/>
        <dbReference type="ChEBI" id="CHEBI:15378"/>
        <dbReference type="ChEBI" id="CHEBI:15379"/>
        <dbReference type="ChEBI" id="CHEBI:57783"/>
        <dbReference type="ChEBI" id="CHEBI:58349"/>
        <dbReference type="ChEBI" id="CHEBI:144644"/>
        <dbReference type="ChEBI" id="CHEBI:144645"/>
    </reaction>
</comment>
<feature type="domain" description="FAD-binding" evidence="6">
    <location>
        <begin position="6"/>
        <end position="322"/>
    </location>
</feature>
<name>A0ABP6T4G8_9ACTN</name>
<dbReference type="PANTHER" id="PTHR46972">
    <property type="entry name" value="MONOOXYGENASE ASQM-RELATED"/>
    <property type="match status" value="1"/>
</dbReference>
<dbReference type="InterPro" id="IPR043683">
    <property type="entry name" value="TetX_monooxygenase"/>
</dbReference>
<dbReference type="PRINTS" id="PR00420">
    <property type="entry name" value="RNGMNOXGNASE"/>
</dbReference>
<proteinExistence type="inferred from homology"/>
<comment type="caution">
    <text evidence="7">The sequence shown here is derived from an EMBL/GenBank/DDBJ whole genome shotgun (WGS) entry which is preliminary data.</text>
</comment>
<protein>
    <recommendedName>
        <fullName evidence="5">Flavin-dependent monooxygenase</fullName>
    </recommendedName>
    <alternativeName>
        <fullName evidence="5">TetX monooxygenase</fullName>
        <shortName evidence="5">TetX</shortName>
        <ecNumber evidence="5">1.14.13.-</ecNumber>
    </alternativeName>
</protein>
<dbReference type="Pfam" id="PF01494">
    <property type="entry name" value="FAD_binding_3"/>
    <property type="match status" value="1"/>
</dbReference>
<keyword evidence="5" id="KW-0963">Cytoplasm</keyword>
<gene>
    <name evidence="7" type="ORF">GCM10020369_56750</name>
</gene>
<dbReference type="GO" id="GO:0004497">
    <property type="term" value="F:monooxygenase activity"/>
    <property type="evidence" value="ECO:0007669"/>
    <property type="project" value="UniProtKB-KW"/>
</dbReference>
<keyword evidence="8" id="KW-1185">Reference proteome</keyword>
<dbReference type="PANTHER" id="PTHR46972:SF1">
    <property type="entry name" value="FAD DEPENDENT OXIDOREDUCTASE DOMAIN-CONTAINING PROTEIN"/>
    <property type="match status" value="1"/>
</dbReference>
<dbReference type="EMBL" id="BAAAYN010000040">
    <property type="protein sequence ID" value="GAA3392985.1"/>
    <property type="molecule type" value="Genomic_DNA"/>
</dbReference>
<evidence type="ECO:0000256" key="5">
    <source>
        <dbReference type="HAMAP-Rule" id="MF_00845"/>
    </source>
</evidence>
<evidence type="ECO:0000256" key="1">
    <source>
        <dbReference type="ARBA" id="ARBA00022630"/>
    </source>
</evidence>
<comment type="subunit">
    <text evidence="5">Monomer.</text>
</comment>
<keyword evidence="4 5" id="KW-0503">Monooxygenase</keyword>
<dbReference type="SUPFAM" id="SSF51905">
    <property type="entry name" value="FAD/NAD(P)-binding domain"/>
    <property type="match status" value="1"/>
</dbReference>
<evidence type="ECO:0000313" key="7">
    <source>
        <dbReference type="EMBL" id="GAA3392985.1"/>
    </source>
</evidence>
<feature type="binding site" evidence="5">
    <location>
        <position position="291"/>
    </location>
    <ligand>
        <name>FAD</name>
        <dbReference type="ChEBI" id="CHEBI:57692"/>
    </ligand>
</feature>
<evidence type="ECO:0000256" key="4">
    <source>
        <dbReference type="ARBA" id="ARBA00023033"/>
    </source>
</evidence>
<evidence type="ECO:0000256" key="2">
    <source>
        <dbReference type="ARBA" id="ARBA00022827"/>
    </source>
</evidence>